<evidence type="ECO:0000256" key="5">
    <source>
        <dbReference type="HAMAP-Rule" id="MF_01984"/>
    </source>
</evidence>
<evidence type="ECO:0000313" key="7">
    <source>
        <dbReference type="EMBL" id="AHF10391.1"/>
    </source>
</evidence>
<feature type="domain" description="Flavoprotein" evidence="6">
    <location>
        <begin position="1"/>
        <end position="171"/>
    </location>
</feature>
<evidence type="ECO:0000256" key="1">
    <source>
        <dbReference type="ARBA" id="ARBA00022602"/>
    </source>
</evidence>
<keyword evidence="8" id="KW-1185">Reference proteome</keyword>
<dbReference type="InterPro" id="IPR036551">
    <property type="entry name" value="Flavin_trans-like"/>
</dbReference>
<feature type="binding site" evidence="5">
    <location>
        <position position="121"/>
    </location>
    <ligand>
        <name>FMN</name>
        <dbReference type="ChEBI" id="CHEBI:58210"/>
    </ligand>
</feature>
<dbReference type="InterPro" id="IPR003382">
    <property type="entry name" value="Flavoprotein"/>
</dbReference>
<comment type="similarity">
    <text evidence="5">Belongs to the UbiX/PAD1 family.</text>
</comment>
<comment type="caution">
    <text evidence="5">Lacks conserved residue(s) required for the propagation of feature annotation.</text>
</comment>
<dbReference type="NCBIfam" id="NF004685">
    <property type="entry name" value="PRK06029.1"/>
    <property type="match status" value="1"/>
</dbReference>
<dbReference type="PANTHER" id="PTHR43374">
    <property type="entry name" value="FLAVIN PRENYLTRANSFERASE"/>
    <property type="match status" value="1"/>
</dbReference>
<evidence type="ECO:0000313" key="8">
    <source>
        <dbReference type="Proteomes" id="UP000018934"/>
    </source>
</evidence>
<dbReference type="SUPFAM" id="SSF52507">
    <property type="entry name" value="Homo-oligomeric flavin-containing Cys decarboxylases, HFCD"/>
    <property type="match status" value="1"/>
</dbReference>
<dbReference type="RefSeq" id="WP_025205903.1">
    <property type="nucleotide sequence ID" value="NZ_CP007033.1"/>
</dbReference>
<sequence>MKILLAMTGATGVIYGVRLLEVLKETEHRVSLIMSGWAKETLSLETDYSVDYIQSLADTVYDNNDLAAAVASGSYGIDATIVAPCSMKTLSAIANGYSDNLIVRASDVALKERRPLFLMVRETPLSSIHLKNMTTVTEAGGILIPPMPAFYHRPKTIDDIVNQSVGKVLDLLKIPHNLFERWRSDQ</sequence>
<keyword evidence="3 5" id="KW-0288">FMN</keyword>
<reference evidence="7 8" key="1">
    <citation type="journal article" date="2013" name="Stand. Genomic Sci.">
        <title>Complete genome sequence of Dehalobacter restrictus PER-K23(T.).</title>
        <authorList>
            <person name="Kruse T."/>
            <person name="Maillard J."/>
            <person name="Goodwin L."/>
            <person name="Woyke T."/>
            <person name="Teshima H."/>
            <person name="Bruce D."/>
            <person name="Detter C."/>
            <person name="Tapia R."/>
            <person name="Han C."/>
            <person name="Huntemann M."/>
            <person name="Wei C.L."/>
            <person name="Han J."/>
            <person name="Chen A."/>
            <person name="Kyrpides N."/>
            <person name="Szeto E."/>
            <person name="Markowitz V."/>
            <person name="Ivanova N."/>
            <person name="Pagani I."/>
            <person name="Pati A."/>
            <person name="Pitluck S."/>
            <person name="Nolan M."/>
            <person name="Holliger C."/>
            <person name="Smidt H."/>
        </authorList>
    </citation>
    <scope>NUCLEOTIDE SEQUENCE [LARGE SCALE GENOMIC DNA]</scope>
    <source>
        <strain evidence="8">DSM 9455</strain>
    </source>
</reference>
<accession>A0ABM5P745</accession>
<evidence type="ECO:0000256" key="3">
    <source>
        <dbReference type="ARBA" id="ARBA00022643"/>
    </source>
</evidence>
<feature type="binding site" evidence="5">
    <location>
        <begin position="9"/>
        <end position="11"/>
    </location>
    <ligand>
        <name>FMN</name>
        <dbReference type="ChEBI" id="CHEBI:58210"/>
    </ligand>
</feature>
<dbReference type="EMBL" id="CP007033">
    <property type="protein sequence ID" value="AHF10391.1"/>
    <property type="molecule type" value="Genomic_DNA"/>
</dbReference>
<feature type="binding site" evidence="5">
    <location>
        <position position="35"/>
    </location>
    <ligand>
        <name>FMN</name>
        <dbReference type="ChEBI" id="CHEBI:58210"/>
    </ligand>
</feature>
<keyword evidence="1 5" id="KW-0637">Prenyltransferase</keyword>
<comment type="function">
    <text evidence="5">Flavin prenyltransferase that catalyzes the synthesis of the prenylated FMN cofactor (prenyl-FMN) for 4-hydroxy-3-polyprenylbenzoic acid decarboxylase UbiD. The prenyltransferase is metal-independent and links a dimethylallyl moiety from dimethylallyl monophosphate (DMAP) to the flavin N5 and C6 atoms of FMN.</text>
</comment>
<dbReference type="HAMAP" id="MF_01984">
    <property type="entry name" value="ubiX_pad"/>
    <property type="match status" value="1"/>
</dbReference>
<dbReference type="Proteomes" id="UP000018934">
    <property type="component" value="Chromosome"/>
</dbReference>
<evidence type="ECO:0000256" key="2">
    <source>
        <dbReference type="ARBA" id="ARBA00022630"/>
    </source>
</evidence>
<dbReference type="InterPro" id="IPR004507">
    <property type="entry name" value="UbiX-like"/>
</dbReference>
<dbReference type="Pfam" id="PF02441">
    <property type="entry name" value="Flavoprotein"/>
    <property type="match status" value="1"/>
</dbReference>
<evidence type="ECO:0000259" key="6">
    <source>
        <dbReference type="Pfam" id="PF02441"/>
    </source>
</evidence>
<evidence type="ECO:0000256" key="4">
    <source>
        <dbReference type="ARBA" id="ARBA00022679"/>
    </source>
</evidence>
<protein>
    <recommendedName>
        <fullName evidence="5">Flavin prenyltransferase UbiX</fullName>
        <ecNumber evidence="5">2.5.1.129</ecNumber>
    </recommendedName>
</protein>
<keyword evidence="2 5" id="KW-0285">Flavoprotein</keyword>
<comment type="catalytic activity">
    <reaction evidence="5">
        <text>dimethylallyl phosphate + FMNH2 = prenylated FMNH2 + phosphate</text>
        <dbReference type="Rhea" id="RHEA:37743"/>
        <dbReference type="ChEBI" id="CHEBI:43474"/>
        <dbReference type="ChEBI" id="CHEBI:57618"/>
        <dbReference type="ChEBI" id="CHEBI:87467"/>
        <dbReference type="ChEBI" id="CHEBI:88052"/>
        <dbReference type="EC" id="2.5.1.129"/>
    </reaction>
</comment>
<proteinExistence type="inferred from homology"/>
<dbReference type="NCBIfam" id="TIGR00421">
    <property type="entry name" value="ubiX_pad"/>
    <property type="match status" value="1"/>
</dbReference>
<feature type="binding site" evidence="5">
    <location>
        <position position="151"/>
    </location>
    <ligand>
        <name>dimethylallyl phosphate</name>
        <dbReference type="ChEBI" id="CHEBI:88052"/>
    </ligand>
</feature>
<gene>
    <name evidence="5" type="primary">ubiX</name>
    <name evidence="7" type="ORF">DEHRE_10130</name>
</gene>
<organism evidence="7 8">
    <name type="scientific">Dehalobacter restrictus (strain DSM 9455 / PER-K23)</name>
    <dbReference type="NCBI Taxonomy" id="871738"/>
    <lineage>
        <taxon>Bacteria</taxon>
        <taxon>Bacillati</taxon>
        <taxon>Bacillota</taxon>
        <taxon>Clostridia</taxon>
        <taxon>Eubacteriales</taxon>
        <taxon>Desulfitobacteriaceae</taxon>
        <taxon>Dehalobacter</taxon>
    </lineage>
</organism>
<feature type="binding site" evidence="5">
    <location>
        <begin position="86"/>
        <end position="89"/>
    </location>
    <ligand>
        <name>FMN</name>
        <dbReference type="ChEBI" id="CHEBI:58210"/>
    </ligand>
</feature>
<keyword evidence="4 5" id="KW-0808">Transferase</keyword>
<feature type="binding site" evidence="5">
    <location>
        <position position="167"/>
    </location>
    <ligand>
        <name>dimethylallyl phosphate</name>
        <dbReference type="ChEBI" id="CHEBI:88052"/>
    </ligand>
</feature>
<name>A0ABM5P745_DEHRP</name>
<dbReference type="PANTHER" id="PTHR43374:SF1">
    <property type="entry name" value="FLAVIN PRENYLTRANSFERASE PAD1, MITOCHONDRIAL"/>
    <property type="match status" value="1"/>
</dbReference>
<dbReference type="Gene3D" id="3.40.50.1950">
    <property type="entry name" value="Flavin prenyltransferase-like"/>
    <property type="match status" value="1"/>
</dbReference>
<dbReference type="EC" id="2.5.1.129" evidence="5"/>